<dbReference type="InterPro" id="IPR048028">
    <property type="entry name" value="Psb34-like"/>
</dbReference>
<sequence>MDKKNKKIPTKNVTYDPHLTPAETAARMKREGSDFQHVDSEDSTETTGGFTSDQEGLINNYAIEPEMYVNEPGDLREEGQENRQERQEELQEINQTSEQGELTLEEDNRGKGVGII</sequence>
<name>A0ABD4SZF5_9CYAN</name>
<dbReference type="EMBL" id="JTHE03000015">
    <property type="protein sequence ID" value="MCM1981697.1"/>
    <property type="molecule type" value="Genomic_DNA"/>
</dbReference>
<dbReference type="RefSeq" id="WP_166279617.1">
    <property type="nucleotide sequence ID" value="NZ_JTHE03000015.1"/>
</dbReference>
<accession>A0ABD4SZF5</accession>
<keyword evidence="3" id="KW-1185">Reference proteome</keyword>
<gene>
    <name evidence="2" type="ORF">QQ91_0002475</name>
</gene>
<feature type="compositionally biased region" description="Basic and acidic residues" evidence="1">
    <location>
        <begin position="73"/>
        <end position="89"/>
    </location>
</feature>
<comment type="caution">
    <text evidence="2">The sequence shown here is derived from an EMBL/GenBank/DDBJ whole genome shotgun (WGS) entry which is preliminary data.</text>
</comment>
<protein>
    <submittedName>
        <fullName evidence="2">Uncharacterized protein</fullName>
    </submittedName>
</protein>
<dbReference type="Pfam" id="PF26394">
    <property type="entry name" value="Psb34"/>
    <property type="match status" value="1"/>
</dbReference>
<proteinExistence type="predicted"/>
<evidence type="ECO:0000313" key="2">
    <source>
        <dbReference type="EMBL" id="MCM1981697.1"/>
    </source>
</evidence>
<organism evidence="2 3">
    <name type="scientific">Lyngbya confervoides BDU141951</name>
    <dbReference type="NCBI Taxonomy" id="1574623"/>
    <lineage>
        <taxon>Bacteria</taxon>
        <taxon>Bacillati</taxon>
        <taxon>Cyanobacteriota</taxon>
        <taxon>Cyanophyceae</taxon>
        <taxon>Oscillatoriophycideae</taxon>
        <taxon>Oscillatoriales</taxon>
        <taxon>Microcoleaceae</taxon>
        <taxon>Lyngbya</taxon>
    </lineage>
</organism>
<dbReference type="AlphaFoldDB" id="A0ABD4SZF5"/>
<dbReference type="Proteomes" id="UP000031561">
    <property type="component" value="Unassembled WGS sequence"/>
</dbReference>
<reference evidence="2 3" key="1">
    <citation type="journal article" date="2015" name="Genome Announc.">
        <title>Draft Genome Sequence of Filamentous Marine Cyanobacterium Lyngbya confervoides Strain BDU141951.</title>
        <authorList>
            <person name="Chandrababunaidu M.M."/>
            <person name="Sen D."/>
            <person name="Tripathy S."/>
        </authorList>
    </citation>
    <scope>NUCLEOTIDE SEQUENCE [LARGE SCALE GENOMIC DNA]</scope>
    <source>
        <strain evidence="2 3">BDU141951</strain>
    </source>
</reference>
<feature type="region of interest" description="Disordered" evidence="1">
    <location>
        <begin position="1"/>
        <end position="116"/>
    </location>
</feature>
<feature type="compositionally biased region" description="Polar residues" evidence="1">
    <location>
        <begin position="45"/>
        <end position="54"/>
    </location>
</feature>
<evidence type="ECO:0000313" key="3">
    <source>
        <dbReference type="Proteomes" id="UP000031561"/>
    </source>
</evidence>
<evidence type="ECO:0000256" key="1">
    <source>
        <dbReference type="SAM" id="MobiDB-lite"/>
    </source>
</evidence>
<feature type="compositionally biased region" description="Basic and acidic residues" evidence="1">
    <location>
        <begin position="26"/>
        <end position="40"/>
    </location>
</feature>